<dbReference type="AlphaFoldDB" id="A0AAF3EBG1"/>
<organism evidence="2 3">
    <name type="scientific">Mesorhabditis belari</name>
    <dbReference type="NCBI Taxonomy" id="2138241"/>
    <lineage>
        <taxon>Eukaryota</taxon>
        <taxon>Metazoa</taxon>
        <taxon>Ecdysozoa</taxon>
        <taxon>Nematoda</taxon>
        <taxon>Chromadorea</taxon>
        <taxon>Rhabditida</taxon>
        <taxon>Rhabditina</taxon>
        <taxon>Rhabditomorpha</taxon>
        <taxon>Rhabditoidea</taxon>
        <taxon>Rhabditidae</taxon>
        <taxon>Mesorhabditinae</taxon>
        <taxon>Mesorhabditis</taxon>
    </lineage>
</organism>
<name>A0AAF3EBG1_9BILA</name>
<evidence type="ECO:0000256" key="1">
    <source>
        <dbReference type="SAM" id="MobiDB-lite"/>
    </source>
</evidence>
<sequence length="765" mass="85821">MFEPGRIALHKRKNVTIDELFARKDGTTLETCRHDFAQLLQMKQDYSCRQKRSSLLVDPCRIDDAALIHLFASLYQKLSTAPMSTEEHLSQISLIKQVIKESILIEWPKAIGGLGPGGEEDYIEVDCPPLIHRARNVVKCRSSHPTIRVKVCAISQSAGLPKTVEAFFRATLVKLSSDSAESKQVAGRIILTQREGTPATRNCDHSGAVVDSDGRVVASQAASDTHSYILLERYGETNVKTSPLKFENGVLCATFPEMGVALNSMIDRRQLATRYAIQVEVGLNIDNKLIVEHTLHSHPFLIAITNDQTEPLLLSIFWHRLLNVDIPDPMEAIAPLPALPWKVLREALMHFPKILCNASRSLHHSELLHVQCMLLFPRFIKCHSEEQLNSMERLLFGNESEEREGIGHLERIRNRLLEEEIDPELFIEKDEVFVTRCVSLLDMQTELKHTLWQWIFKATEMIMDVGHKLCPPPLLERKGSKTKRQLAASDDYLTMATLFKRGILSFSSAHRTCQLLGDLCADATTSTNTQKKAMIVRFCDENAGALSLAFANGEEKPIFGSVTADQIKDFKQGLPEVLIDESFPSKFENIILLDFPPSVEFGISIRKKSTIFHYYRTQRQPAKGILVRDEETVRVNPLTGEVLPRRSTPSPEAESRDEDLENHPMSVPPNLFTLMQQLTAPSLGSPLLPLASPIVPSPIPLLSSTAITRSVLPPPINLFNQLAPNQRALEIFLKTFSGLQNANTTQLQDFDFDETDVTPAKRSPK</sequence>
<protein>
    <submittedName>
        <fullName evidence="3">Uncharacterized protein</fullName>
    </submittedName>
</protein>
<evidence type="ECO:0000313" key="3">
    <source>
        <dbReference type="WBParaSite" id="MBELARI_LOCUS11274"/>
    </source>
</evidence>
<reference evidence="3" key="1">
    <citation type="submission" date="2024-02" db="UniProtKB">
        <authorList>
            <consortium name="WormBaseParasite"/>
        </authorList>
    </citation>
    <scope>IDENTIFICATION</scope>
</reference>
<proteinExistence type="predicted"/>
<dbReference type="WBParaSite" id="MBELARI_LOCUS11274">
    <property type="protein sequence ID" value="MBELARI_LOCUS11274"/>
    <property type="gene ID" value="MBELARI_LOCUS11274"/>
</dbReference>
<keyword evidence="2" id="KW-1185">Reference proteome</keyword>
<feature type="region of interest" description="Disordered" evidence="1">
    <location>
        <begin position="640"/>
        <end position="664"/>
    </location>
</feature>
<evidence type="ECO:0000313" key="2">
    <source>
        <dbReference type="Proteomes" id="UP000887575"/>
    </source>
</evidence>
<accession>A0AAF3EBG1</accession>
<dbReference type="Proteomes" id="UP000887575">
    <property type="component" value="Unassembled WGS sequence"/>
</dbReference>